<dbReference type="Pfam" id="PF13378">
    <property type="entry name" value="MR_MLE_C"/>
    <property type="match status" value="1"/>
</dbReference>
<dbReference type="InterPro" id="IPR029065">
    <property type="entry name" value="Enolase_C-like"/>
</dbReference>
<feature type="binding site" evidence="6">
    <location>
        <position position="318"/>
    </location>
    <ligand>
        <name>substrate</name>
    </ligand>
</feature>
<dbReference type="SFLD" id="SFLDF00009">
    <property type="entry name" value="o-succinylbenzoate_synthase"/>
    <property type="match status" value="1"/>
</dbReference>
<keyword evidence="3 7" id="KW-0460">Magnesium</keyword>
<dbReference type="InterPro" id="IPR034603">
    <property type="entry name" value="Dipeptide_epimerase"/>
</dbReference>
<dbReference type="SMART" id="SM00922">
    <property type="entry name" value="MR_MLE"/>
    <property type="match status" value="1"/>
</dbReference>
<dbReference type="SUPFAM" id="SSF54826">
    <property type="entry name" value="Enolase N-terminal domain-like"/>
    <property type="match status" value="1"/>
</dbReference>
<dbReference type="GO" id="GO:0006518">
    <property type="term" value="P:peptide metabolic process"/>
    <property type="evidence" value="ECO:0007669"/>
    <property type="project" value="UniProtKB-ARBA"/>
</dbReference>
<feature type="binding site" evidence="7">
    <location>
        <position position="215"/>
    </location>
    <ligand>
        <name>Mg(2+)</name>
        <dbReference type="ChEBI" id="CHEBI:18420"/>
    </ligand>
</feature>
<evidence type="ECO:0000256" key="4">
    <source>
        <dbReference type="ARBA" id="ARBA00023235"/>
    </source>
</evidence>
<feature type="domain" description="Mandelate racemase/muconate lactonizing enzyme C-terminal" evidence="9">
    <location>
        <begin position="138"/>
        <end position="236"/>
    </location>
</feature>
<dbReference type="GO" id="GO:0009063">
    <property type="term" value="P:amino acid catabolic process"/>
    <property type="evidence" value="ECO:0007669"/>
    <property type="project" value="InterPro"/>
</dbReference>
<dbReference type="SFLD" id="SFLDG00180">
    <property type="entry name" value="muconate_cycloisomerase"/>
    <property type="match status" value="1"/>
</dbReference>
<name>A0A4R5LVC0_9GAMM</name>
<evidence type="ECO:0000313" key="10">
    <source>
        <dbReference type="EMBL" id="TDG15373.1"/>
    </source>
</evidence>
<dbReference type="SUPFAM" id="SSF51604">
    <property type="entry name" value="Enolase C-terminal domain-like"/>
    <property type="match status" value="1"/>
</dbReference>
<accession>A0A4R5LVC0</accession>
<dbReference type="SFLD" id="SFLDS00001">
    <property type="entry name" value="Enolase"/>
    <property type="match status" value="1"/>
</dbReference>
<dbReference type="InterPro" id="IPR018110">
    <property type="entry name" value="Mandel_Rmase/mucon_lact_enz_CS"/>
</dbReference>
<evidence type="ECO:0000256" key="3">
    <source>
        <dbReference type="ARBA" id="ARBA00022842"/>
    </source>
</evidence>
<feature type="active site" description="Proton acceptor; specific for (R)-substrate epimerization" evidence="5">
    <location>
        <position position="159"/>
    </location>
</feature>
<organism evidence="10 11">
    <name type="scientific">Seongchinamella unica</name>
    <dbReference type="NCBI Taxonomy" id="2547392"/>
    <lineage>
        <taxon>Bacteria</taxon>
        <taxon>Pseudomonadati</taxon>
        <taxon>Pseudomonadota</taxon>
        <taxon>Gammaproteobacteria</taxon>
        <taxon>Cellvibrionales</taxon>
        <taxon>Halieaceae</taxon>
        <taxon>Seongchinamella</taxon>
    </lineage>
</organism>
<comment type="similarity">
    <text evidence="1 8">Belongs to the mandelate racemase/muconate lactonizing enzyme family.</text>
</comment>
<dbReference type="InterPro" id="IPR029017">
    <property type="entry name" value="Enolase-like_N"/>
</dbReference>
<feature type="binding site" evidence="6">
    <location>
        <position position="294"/>
    </location>
    <ligand>
        <name>substrate</name>
    </ligand>
</feature>
<feature type="binding site" evidence="6">
    <location>
        <position position="132"/>
    </location>
    <ligand>
        <name>substrate</name>
    </ligand>
</feature>
<dbReference type="AlphaFoldDB" id="A0A4R5LVC0"/>
<evidence type="ECO:0000256" key="5">
    <source>
        <dbReference type="PIRSR" id="PIRSR634603-1"/>
    </source>
</evidence>
<dbReference type="EC" id="5.1.1.-" evidence="8"/>
<dbReference type="Proteomes" id="UP000295554">
    <property type="component" value="Unassembled WGS sequence"/>
</dbReference>
<evidence type="ECO:0000256" key="7">
    <source>
        <dbReference type="PIRSR" id="PIRSR634603-3"/>
    </source>
</evidence>
<feature type="binding site" evidence="6">
    <location>
        <position position="24"/>
    </location>
    <ligand>
        <name>substrate</name>
    </ligand>
</feature>
<evidence type="ECO:0000256" key="2">
    <source>
        <dbReference type="ARBA" id="ARBA00022723"/>
    </source>
</evidence>
<dbReference type="CDD" id="cd03319">
    <property type="entry name" value="L-Ala-DL-Glu_epimerase"/>
    <property type="match status" value="1"/>
</dbReference>
<dbReference type="PANTHER" id="PTHR48073">
    <property type="entry name" value="O-SUCCINYLBENZOATE SYNTHASE-RELATED"/>
    <property type="match status" value="1"/>
</dbReference>
<dbReference type="InterPro" id="IPR013341">
    <property type="entry name" value="Mandelate_racemase_N_dom"/>
</dbReference>
<feature type="binding site" evidence="6">
    <location>
        <position position="292"/>
    </location>
    <ligand>
        <name>substrate</name>
    </ligand>
</feature>
<dbReference type="Gene3D" id="3.20.20.120">
    <property type="entry name" value="Enolase-like C-terminal domain"/>
    <property type="match status" value="1"/>
</dbReference>
<feature type="binding site" evidence="6">
    <location>
        <position position="320"/>
    </location>
    <ligand>
        <name>substrate</name>
    </ligand>
</feature>
<feature type="active site" description="Proton acceptor; specific for (S)-substrate epimerization" evidence="5">
    <location>
        <position position="264"/>
    </location>
</feature>
<evidence type="ECO:0000256" key="1">
    <source>
        <dbReference type="ARBA" id="ARBA00008031"/>
    </source>
</evidence>
<feature type="binding site" evidence="7">
    <location>
        <position position="187"/>
    </location>
    <ligand>
        <name>Mg(2+)</name>
        <dbReference type="ChEBI" id="CHEBI:18420"/>
    </ligand>
</feature>
<dbReference type="GO" id="GO:0046872">
    <property type="term" value="F:metal ion binding"/>
    <property type="evidence" value="ECO:0007669"/>
    <property type="project" value="UniProtKB-KW"/>
</dbReference>
<evidence type="ECO:0000256" key="8">
    <source>
        <dbReference type="RuleBase" id="RU366006"/>
    </source>
</evidence>
<dbReference type="Gene3D" id="3.30.390.10">
    <property type="entry name" value="Enolase-like, N-terminal domain"/>
    <property type="match status" value="1"/>
</dbReference>
<dbReference type="OrthoDB" id="9782675at2"/>
<dbReference type="PROSITE" id="PS00908">
    <property type="entry name" value="MR_MLE_1"/>
    <property type="match status" value="1"/>
</dbReference>
<evidence type="ECO:0000256" key="6">
    <source>
        <dbReference type="PIRSR" id="PIRSR634603-2"/>
    </source>
</evidence>
<keyword evidence="4 8" id="KW-0413">Isomerase</keyword>
<evidence type="ECO:0000313" key="11">
    <source>
        <dbReference type="Proteomes" id="UP000295554"/>
    </source>
</evidence>
<protein>
    <recommendedName>
        <fullName evidence="8">Dipeptide epimerase</fullName>
        <ecNumber evidence="8">5.1.1.-</ecNumber>
    </recommendedName>
</protein>
<evidence type="ECO:0000259" key="9">
    <source>
        <dbReference type="SMART" id="SM00922"/>
    </source>
</evidence>
<reference evidence="10 11" key="1">
    <citation type="submission" date="2019-03" db="EMBL/GenBank/DDBJ databases">
        <title>Seongchinamella monodicae gen. nov., sp. nov., a novel member of the Gammaproteobacteria isolated from a tidal mudflat of beach.</title>
        <authorList>
            <person name="Yang H.G."/>
            <person name="Kang J.W."/>
            <person name="Lee S.D."/>
        </authorList>
    </citation>
    <scope>NUCLEOTIDE SEQUENCE [LARGE SCALE GENOMIC DNA]</scope>
    <source>
        <strain evidence="10 11">GH4-78</strain>
    </source>
</reference>
<keyword evidence="11" id="KW-1185">Reference proteome</keyword>
<dbReference type="PANTHER" id="PTHR48073:SF2">
    <property type="entry name" value="O-SUCCINYLBENZOATE SYNTHASE"/>
    <property type="match status" value="1"/>
</dbReference>
<sequence length="360" mass="37136">MRVSAYRLAMLRAPLREVFTTALRRVDQVEDVVVLLETECGRVGYGSAPATRAITGEDHASVISALEAELLPQIIDREIDSPAAIFAALSGGNRNARSALEVALFDLVAQSRGVPLCRLLGGAPATLYTSLTISLGTPAGMAASARAALDRGFTRLKIKLGGEPGEDVQRVRHVAVAVAGSASLYLDANQAWNLDQAIWVMAQLAGEGIAVDLLEQPLPAADTSGMAQLRQRIRTPVMADESVFDGEDAARVIAAGAADILNIKLIKSGGITGALAIADAAAEAGLGCMMGCMLESAVGVAAAAHVAAARPAVVTRVDLDAPLLASSDPVQGGTRFGGSRIAINHTPGLGITGIEGLEYL</sequence>
<feature type="binding site" evidence="6">
    <location>
        <position position="157"/>
    </location>
    <ligand>
        <name>substrate</name>
    </ligand>
</feature>
<dbReference type="InterPro" id="IPR036849">
    <property type="entry name" value="Enolase-like_C_sf"/>
</dbReference>
<dbReference type="GO" id="GO:0016855">
    <property type="term" value="F:racemase and epimerase activity, acting on amino acids and derivatives"/>
    <property type="evidence" value="ECO:0007669"/>
    <property type="project" value="UniProtKB-UniRule"/>
</dbReference>
<dbReference type="RefSeq" id="WP_133209711.1">
    <property type="nucleotide sequence ID" value="NZ_SMSE01000001.1"/>
</dbReference>
<feature type="binding site" evidence="7">
    <location>
        <position position="240"/>
    </location>
    <ligand>
        <name>Mg(2+)</name>
        <dbReference type="ChEBI" id="CHEBI:18420"/>
    </ligand>
</feature>
<keyword evidence="2 7" id="KW-0479">Metal-binding</keyword>
<proteinExistence type="inferred from homology"/>
<dbReference type="InterPro" id="IPR013342">
    <property type="entry name" value="Mandelate_racemase_C"/>
</dbReference>
<dbReference type="Pfam" id="PF02746">
    <property type="entry name" value="MR_MLE_N"/>
    <property type="match status" value="1"/>
</dbReference>
<gene>
    <name evidence="10" type="ORF">E2F43_03830</name>
</gene>
<dbReference type="EMBL" id="SMSE01000001">
    <property type="protein sequence ID" value="TDG15373.1"/>
    <property type="molecule type" value="Genomic_DNA"/>
</dbReference>
<comment type="cofactor">
    <cofactor evidence="7 8">
        <name>Mg(2+)</name>
        <dbReference type="ChEBI" id="CHEBI:18420"/>
    </cofactor>
    <text evidence="7 8">Binds 1 Mg(2+) ion per subunit.</text>
</comment>
<comment type="caution">
    <text evidence="10">The sequence shown here is derived from an EMBL/GenBank/DDBJ whole genome shotgun (WGS) entry which is preliminary data.</text>
</comment>